<dbReference type="Proteomes" id="UP000024635">
    <property type="component" value="Unassembled WGS sequence"/>
</dbReference>
<organism evidence="2 3">
    <name type="scientific">Ancylostoma ceylanicum</name>
    <dbReference type="NCBI Taxonomy" id="53326"/>
    <lineage>
        <taxon>Eukaryota</taxon>
        <taxon>Metazoa</taxon>
        <taxon>Ecdysozoa</taxon>
        <taxon>Nematoda</taxon>
        <taxon>Chromadorea</taxon>
        <taxon>Rhabditida</taxon>
        <taxon>Rhabditina</taxon>
        <taxon>Rhabditomorpha</taxon>
        <taxon>Strongyloidea</taxon>
        <taxon>Ancylostomatidae</taxon>
        <taxon>Ancylostomatinae</taxon>
        <taxon>Ancylostoma</taxon>
    </lineage>
</organism>
<reference evidence="3" key="1">
    <citation type="journal article" date="2015" name="Nat. Genet.">
        <title>The genome and transcriptome of the zoonotic hookworm Ancylostoma ceylanicum identify infection-specific gene families.</title>
        <authorList>
            <person name="Schwarz E.M."/>
            <person name="Hu Y."/>
            <person name="Antoshechkin I."/>
            <person name="Miller M.M."/>
            <person name="Sternberg P.W."/>
            <person name="Aroian R.V."/>
        </authorList>
    </citation>
    <scope>NUCLEOTIDE SEQUENCE</scope>
    <source>
        <strain evidence="3">HY135</strain>
    </source>
</reference>
<proteinExistence type="predicted"/>
<sequence length="150" mass="16282">MYVTTTGSSNNAIHGQELNYPLLLDNGENRESASGNTGTGPVTRMEAHGKRQCQTLGHGFIENIDSAVIYLHIDRTPHGETKLLNLIKDRDANPLTVADRRSTVSSEPLNLYGETRKMSVHGRRDRLHLKDATTAAGYSVARGGATSPTP</sequence>
<accession>A0A016VBZ7</accession>
<dbReference type="AlphaFoldDB" id="A0A016VBZ7"/>
<evidence type="ECO:0000313" key="2">
    <source>
        <dbReference type="EMBL" id="EYC24258.1"/>
    </source>
</evidence>
<gene>
    <name evidence="2" type="primary">Acey_s0014.g2405</name>
    <name evidence="2" type="ORF">Y032_0014g2405</name>
</gene>
<feature type="region of interest" description="Disordered" evidence="1">
    <location>
        <begin position="26"/>
        <end position="47"/>
    </location>
</feature>
<evidence type="ECO:0000313" key="3">
    <source>
        <dbReference type="Proteomes" id="UP000024635"/>
    </source>
</evidence>
<evidence type="ECO:0000256" key="1">
    <source>
        <dbReference type="SAM" id="MobiDB-lite"/>
    </source>
</evidence>
<protein>
    <submittedName>
        <fullName evidence="2">Uncharacterized protein</fullName>
    </submittedName>
</protein>
<comment type="caution">
    <text evidence="2">The sequence shown here is derived from an EMBL/GenBank/DDBJ whole genome shotgun (WGS) entry which is preliminary data.</text>
</comment>
<dbReference type="EMBL" id="JARK01001350">
    <property type="protein sequence ID" value="EYC24258.1"/>
    <property type="molecule type" value="Genomic_DNA"/>
</dbReference>
<name>A0A016VBZ7_9BILA</name>
<keyword evidence="3" id="KW-1185">Reference proteome</keyword>